<dbReference type="Proteomes" id="UP000325291">
    <property type="component" value="Unassembled WGS sequence"/>
</dbReference>
<accession>A0A5A9ZI25</accession>
<feature type="transmembrane region" description="Helical" evidence="1">
    <location>
        <begin position="70"/>
        <end position="89"/>
    </location>
</feature>
<keyword evidence="1" id="KW-0812">Transmembrane</keyword>
<dbReference type="EMBL" id="VINQ01000004">
    <property type="protein sequence ID" value="KAA0916656.1"/>
    <property type="molecule type" value="Genomic_DNA"/>
</dbReference>
<comment type="caution">
    <text evidence="2">The sequence shown here is derived from an EMBL/GenBank/DDBJ whole genome shotgun (WGS) entry which is preliminary data.</text>
</comment>
<name>A0A5A9ZI25_9RHOB</name>
<keyword evidence="1" id="KW-1133">Transmembrane helix</keyword>
<gene>
    <name evidence="2" type="ORF">FLO80_07485</name>
</gene>
<keyword evidence="1" id="KW-0472">Membrane</keyword>
<organism evidence="2 3">
    <name type="scientific">Aquicoccus porphyridii</name>
    <dbReference type="NCBI Taxonomy" id="1852029"/>
    <lineage>
        <taxon>Bacteria</taxon>
        <taxon>Pseudomonadati</taxon>
        <taxon>Pseudomonadota</taxon>
        <taxon>Alphaproteobacteria</taxon>
        <taxon>Rhodobacterales</taxon>
        <taxon>Paracoccaceae</taxon>
        <taxon>Aquicoccus</taxon>
    </lineage>
</organism>
<reference evidence="2 3" key="1">
    <citation type="submission" date="2019-07" db="EMBL/GenBank/DDBJ databases">
        <title>Aquicoccus porphyridii gen. nov., sp. nov., isolated from a small marine red alga, Porphyridium marinum.</title>
        <authorList>
            <person name="Liu L."/>
        </authorList>
    </citation>
    <scope>NUCLEOTIDE SEQUENCE [LARGE SCALE GENOMIC DNA]</scope>
    <source>
        <strain evidence="2 3">L1 8-17</strain>
    </source>
</reference>
<sequence length="124" mass="13414">MLWTRLAATLMGATVLIHVFAGGVDVHAPMQAVLPDPGLAAFAAVLWHAVTAVLVVLTYGLWVLAKRRDLAFEIVLSGVQVGFAAVFLFYGLTRLGTVSDMPQWVIFLAIPALTRLGQSRERVL</sequence>
<evidence type="ECO:0000313" key="3">
    <source>
        <dbReference type="Proteomes" id="UP000325291"/>
    </source>
</evidence>
<feature type="transmembrane region" description="Helical" evidence="1">
    <location>
        <begin position="45"/>
        <end position="63"/>
    </location>
</feature>
<dbReference type="AlphaFoldDB" id="A0A5A9ZI25"/>
<protein>
    <submittedName>
        <fullName evidence="2">Uncharacterized protein</fullName>
    </submittedName>
</protein>
<evidence type="ECO:0000256" key="1">
    <source>
        <dbReference type="SAM" id="Phobius"/>
    </source>
</evidence>
<evidence type="ECO:0000313" key="2">
    <source>
        <dbReference type="EMBL" id="KAA0916656.1"/>
    </source>
</evidence>
<proteinExistence type="predicted"/>
<keyword evidence="3" id="KW-1185">Reference proteome</keyword>